<dbReference type="Gene3D" id="3.30.70.270">
    <property type="match status" value="1"/>
</dbReference>
<dbReference type="SUPFAM" id="SSF55073">
    <property type="entry name" value="Nucleotide cyclase"/>
    <property type="match status" value="1"/>
</dbReference>
<dbReference type="Proteomes" id="UP000184315">
    <property type="component" value="Unassembled WGS sequence"/>
</dbReference>
<dbReference type="Pfam" id="PF00563">
    <property type="entry name" value="EAL"/>
    <property type="match status" value="1"/>
</dbReference>
<dbReference type="Pfam" id="PF00072">
    <property type="entry name" value="Response_reg"/>
    <property type="match status" value="1"/>
</dbReference>
<dbReference type="InterPro" id="IPR035919">
    <property type="entry name" value="EAL_sf"/>
</dbReference>
<keyword evidence="2" id="KW-0175">Coiled coil</keyword>
<name>A0A1J1LTQ2_9CYAN</name>
<evidence type="ECO:0000259" key="4">
    <source>
        <dbReference type="PROSITE" id="PS50883"/>
    </source>
</evidence>
<feature type="domain" description="EAL" evidence="4">
    <location>
        <begin position="360"/>
        <end position="616"/>
    </location>
</feature>
<evidence type="ECO:0000259" key="3">
    <source>
        <dbReference type="PROSITE" id="PS50110"/>
    </source>
</evidence>
<evidence type="ECO:0000256" key="2">
    <source>
        <dbReference type="SAM" id="Coils"/>
    </source>
</evidence>
<dbReference type="OrthoDB" id="425396at2"/>
<dbReference type="InterPro" id="IPR043128">
    <property type="entry name" value="Rev_trsase/Diguanyl_cyclase"/>
</dbReference>
<feature type="domain" description="Response regulatory" evidence="3">
    <location>
        <begin position="12"/>
        <end position="128"/>
    </location>
</feature>
<evidence type="ECO:0000259" key="5">
    <source>
        <dbReference type="PROSITE" id="PS50887"/>
    </source>
</evidence>
<dbReference type="SMART" id="SM00052">
    <property type="entry name" value="EAL"/>
    <property type="match status" value="1"/>
</dbReference>
<dbReference type="Gene3D" id="3.20.20.450">
    <property type="entry name" value="EAL domain"/>
    <property type="match status" value="1"/>
</dbReference>
<dbReference type="EMBL" id="CZDF01000188">
    <property type="protein sequence ID" value="CUR35976.1"/>
    <property type="molecule type" value="Genomic_DNA"/>
</dbReference>
<dbReference type="PANTHER" id="PTHR44757:SF2">
    <property type="entry name" value="BIOFILM ARCHITECTURE MAINTENANCE PROTEIN MBAA"/>
    <property type="match status" value="1"/>
</dbReference>
<organism evidence="6 7">
    <name type="scientific">Planktothrix tepida PCC 9214</name>
    <dbReference type="NCBI Taxonomy" id="671072"/>
    <lineage>
        <taxon>Bacteria</taxon>
        <taxon>Bacillati</taxon>
        <taxon>Cyanobacteriota</taxon>
        <taxon>Cyanophyceae</taxon>
        <taxon>Oscillatoriophycideae</taxon>
        <taxon>Oscillatoriales</taxon>
        <taxon>Microcoleaceae</taxon>
        <taxon>Planktothrix</taxon>
    </lineage>
</organism>
<dbReference type="InterPro" id="IPR000160">
    <property type="entry name" value="GGDEF_dom"/>
</dbReference>
<dbReference type="InterPro" id="IPR052155">
    <property type="entry name" value="Biofilm_reg_signaling"/>
</dbReference>
<sequence>MNYSFHRSFKADILIVDDTLENLRLLSTTLMQLGYKVRGVMTGQMAIMAVQTLPPDLILLDIKMSDMDGYTICQHLKSNELSRDIPVIFLSALNEVIDKVRAFEVGGADYITKPFQFEEVIARIENQMALQMAKAEIRQLNEELEQRVQERTQELESANLQLKTLNQRLEQEITEHQKTQKRLLHMASHDALTSLPNRVLFMNRLIQALQRTQQEPNYQFAVLFLDCDRFKVVNDSLGHFAGDRLLIAIARRLKTHLTTTDMLARFGGDEFTILLENIQGSEDASRLAQKIQTSMSWPFQFDDQELFINASIGIVVGDQTYEQPEHLLRDADIAMYQAKALGKARYQIFDTQMHYHAQQRLELETDLRRALHREEFLLYYQPIISLTTGRINGFEALIRWYHPQKGLVSPGEFIPAAEETGLIIPIGLWVLKEACQQLKTWQDQGLFKDKIKMSVNLSVKQFSQVNLIQNIDKILLRTQLNSSYLKLEITESAIMDHPESATELLQQLRDRDIQLSIDDFGTGYSSLSYLHRFPLHNLKIDRSFIKRITETRQNLEIIHAIITLAHHLNMTITAEGVETEEQLSLLKNLGCEEGQGYYFSPPVDANAAQALLQDNPHW</sequence>
<dbReference type="CDD" id="cd19920">
    <property type="entry name" value="REC_PA4781-like"/>
    <property type="match status" value="1"/>
</dbReference>
<dbReference type="SMART" id="SM00267">
    <property type="entry name" value="GGDEF"/>
    <property type="match status" value="1"/>
</dbReference>
<keyword evidence="1" id="KW-0597">Phosphoprotein</keyword>
<feature type="domain" description="GGDEF" evidence="5">
    <location>
        <begin position="218"/>
        <end position="351"/>
    </location>
</feature>
<accession>A0A1J1LTQ2</accession>
<dbReference type="SUPFAM" id="SSF52172">
    <property type="entry name" value="CheY-like"/>
    <property type="match status" value="1"/>
</dbReference>
<evidence type="ECO:0000256" key="1">
    <source>
        <dbReference type="PROSITE-ProRule" id="PRU00169"/>
    </source>
</evidence>
<dbReference type="PROSITE" id="PS50887">
    <property type="entry name" value="GGDEF"/>
    <property type="match status" value="1"/>
</dbReference>
<feature type="modified residue" description="4-aspartylphosphate" evidence="1">
    <location>
        <position position="61"/>
    </location>
</feature>
<evidence type="ECO:0000313" key="6">
    <source>
        <dbReference type="EMBL" id="CUR35976.1"/>
    </source>
</evidence>
<dbReference type="SUPFAM" id="SSF141868">
    <property type="entry name" value="EAL domain-like"/>
    <property type="match status" value="1"/>
</dbReference>
<dbReference type="SMART" id="SM00448">
    <property type="entry name" value="REC"/>
    <property type="match status" value="1"/>
</dbReference>
<protein>
    <submittedName>
        <fullName evidence="6">Two-component response regulator</fullName>
    </submittedName>
</protein>
<keyword evidence="7" id="KW-1185">Reference proteome</keyword>
<dbReference type="InterPro" id="IPR001633">
    <property type="entry name" value="EAL_dom"/>
</dbReference>
<dbReference type="CDD" id="cd01948">
    <property type="entry name" value="EAL"/>
    <property type="match status" value="1"/>
</dbReference>
<reference evidence="7" key="1">
    <citation type="submission" date="2015-10" db="EMBL/GenBank/DDBJ databases">
        <authorList>
            <person name="Regsiter A."/>
            <person name="william w."/>
        </authorList>
    </citation>
    <scope>NUCLEOTIDE SEQUENCE [LARGE SCALE GENOMIC DNA]</scope>
</reference>
<dbReference type="PROSITE" id="PS50110">
    <property type="entry name" value="RESPONSE_REGULATORY"/>
    <property type="match status" value="1"/>
</dbReference>
<dbReference type="Pfam" id="PF00990">
    <property type="entry name" value="GGDEF"/>
    <property type="match status" value="1"/>
</dbReference>
<evidence type="ECO:0000313" key="7">
    <source>
        <dbReference type="Proteomes" id="UP000184315"/>
    </source>
</evidence>
<dbReference type="STRING" id="671072.PL921480086"/>
<dbReference type="InterPro" id="IPR029787">
    <property type="entry name" value="Nucleotide_cyclase"/>
</dbReference>
<dbReference type="FunFam" id="3.20.20.450:FF:000001">
    <property type="entry name" value="Cyclic di-GMP phosphodiesterase yahA"/>
    <property type="match status" value="1"/>
</dbReference>
<dbReference type="InterPro" id="IPR001789">
    <property type="entry name" value="Sig_transdc_resp-reg_receiver"/>
</dbReference>
<dbReference type="CDD" id="cd01949">
    <property type="entry name" value="GGDEF"/>
    <property type="match status" value="1"/>
</dbReference>
<proteinExistence type="predicted"/>
<dbReference type="Gene3D" id="3.40.50.2300">
    <property type="match status" value="1"/>
</dbReference>
<dbReference type="AlphaFoldDB" id="A0A1J1LTQ2"/>
<dbReference type="InterPro" id="IPR011006">
    <property type="entry name" value="CheY-like_superfamily"/>
</dbReference>
<dbReference type="GO" id="GO:0000160">
    <property type="term" value="P:phosphorelay signal transduction system"/>
    <property type="evidence" value="ECO:0007669"/>
    <property type="project" value="InterPro"/>
</dbReference>
<dbReference type="NCBIfam" id="TIGR00254">
    <property type="entry name" value="GGDEF"/>
    <property type="match status" value="1"/>
</dbReference>
<gene>
    <name evidence="6" type="ORF">PL921480086</name>
</gene>
<dbReference type="PROSITE" id="PS50883">
    <property type="entry name" value="EAL"/>
    <property type="match status" value="1"/>
</dbReference>
<dbReference type="PANTHER" id="PTHR44757">
    <property type="entry name" value="DIGUANYLATE CYCLASE DGCP"/>
    <property type="match status" value="1"/>
</dbReference>
<feature type="coiled-coil region" evidence="2">
    <location>
        <begin position="123"/>
        <end position="186"/>
    </location>
</feature>
<dbReference type="RefSeq" id="WP_072717104.1">
    <property type="nucleotide sequence ID" value="NZ_LN889764.1"/>
</dbReference>